<keyword evidence="4 7" id="KW-1133">Transmembrane helix</keyword>
<feature type="transmembrane region" description="Helical" evidence="7">
    <location>
        <begin position="146"/>
        <end position="169"/>
    </location>
</feature>
<keyword evidence="2" id="KW-0813">Transport</keyword>
<feature type="transmembrane region" description="Helical" evidence="7">
    <location>
        <begin position="372"/>
        <end position="394"/>
    </location>
</feature>
<dbReference type="FunFam" id="1.20.1250.20:FF:000068">
    <property type="entry name" value="MFS general substrate transporter"/>
    <property type="match status" value="1"/>
</dbReference>
<dbReference type="FunFam" id="1.20.1250.20:FF:000034">
    <property type="entry name" value="MFS general substrate transporter"/>
    <property type="match status" value="1"/>
</dbReference>
<feature type="domain" description="Major facilitator superfamily (MFS) profile" evidence="8">
    <location>
        <begin position="55"/>
        <end position="464"/>
    </location>
</feature>
<evidence type="ECO:0000256" key="7">
    <source>
        <dbReference type="SAM" id="Phobius"/>
    </source>
</evidence>
<evidence type="ECO:0000256" key="4">
    <source>
        <dbReference type="ARBA" id="ARBA00022989"/>
    </source>
</evidence>
<feature type="transmembrane region" description="Helical" evidence="7">
    <location>
        <begin position="283"/>
        <end position="303"/>
    </location>
</feature>
<feature type="region of interest" description="Disordered" evidence="6">
    <location>
        <begin position="1"/>
        <end position="22"/>
    </location>
</feature>
<keyword evidence="3 7" id="KW-0812">Transmembrane</keyword>
<dbReference type="GO" id="GO:0022857">
    <property type="term" value="F:transmembrane transporter activity"/>
    <property type="evidence" value="ECO:0007669"/>
    <property type="project" value="InterPro"/>
</dbReference>
<evidence type="ECO:0000259" key="8">
    <source>
        <dbReference type="PROSITE" id="PS50850"/>
    </source>
</evidence>
<dbReference type="AlphaFoldDB" id="A0A3D8Q9L3"/>
<comment type="subcellular location">
    <subcellularLocation>
        <location evidence="1">Membrane</location>
        <topology evidence="1">Multi-pass membrane protein</topology>
    </subcellularLocation>
</comment>
<feature type="transmembrane region" description="Helical" evidence="7">
    <location>
        <begin position="214"/>
        <end position="236"/>
    </location>
</feature>
<dbReference type="SUPFAM" id="SSF103473">
    <property type="entry name" value="MFS general substrate transporter"/>
    <property type="match status" value="1"/>
</dbReference>
<evidence type="ECO:0000256" key="2">
    <source>
        <dbReference type="ARBA" id="ARBA00022448"/>
    </source>
</evidence>
<feature type="transmembrane region" description="Helical" evidence="7">
    <location>
        <begin position="121"/>
        <end position="140"/>
    </location>
</feature>
<gene>
    <name evidence="9" type="ORF">BP6252_13555</name>
</gene>
<dbReference type="Gene3D" id="1.20.1250.20">
    <property type="entry name" value="MFS general substrate transporter like domains"/>
    <property type="match status" value="2"/>
</dbReference>
<evidence type="ECO:0000256" key="3">
    <source>
        <dbReference type="ARBA" id="ARBA00022692"/>
    </source>
</evidence>
<dbReference type="InterPro" id="IPR020846">
    <property type="entry name" value="MFS_dom"/>
</dbReference>
<reference evidence="9 10" key="1">
    <citation type="journal article" date="2018" name="IMA Fungus">
        <title>IMA Genome-F 9: Draft genome sequence of Annulohypoxylon stygium, Aspergillus mulundensis, Berkeleyomyces basicola (syn. Thielaviopsis basicola), Ceratocystis smalleyi, two Cercospora beticola strains, Coleophoma cylindrospora, Fusarium fracticaudum, Phialophora cf. hyalina, and Morchella septimelata.</title>
        <authorList>
            <person name="Wingfield B.D."/>
            <person name="Bills G.F."/>
            <person name="Dong Y."/>
            <person name="Huang W."/>
            <person name="Nel W.J."/>
            <person name="Swalarsk-Parry B.S."/>
            <person name="Vaghefi N."/>
            <person name="Wilken P.M."/>
            <person name="An Z."/>
            <person name="de Beer Z.W."/>
            <person name="De Vos L."/>
            <person name="Chen L."/>
            <person name="Duong T.A."/>
            <person name="Gao Y."/>
            <person name="Hammerbacher A."/>
            <person name="Kikkert J.R."/>
            <person name="Li Y."/>
            <person name="Li H."/>
            <person name="Li K."/>
            <person name="Li Q."/>
            <person name="Liu X."/>
            <person name="Ma X."/>
            <person name="Naidoo K."/>
            <person name="Pethybridge S.J."/>
            <person name="Sun J."/>
            <person name="Steenkamp E.T."/>
            <person name="van der Nest M.A."/>
            <person name="van Wyk S."/>
            <person name="Wingfield M.J."/>
            <person name="Xiong C."/>
            <person name="Yue Q."/>
            <person name="Zhang X."/>
        </authorList>
    </citation>
    <scope>NUCLEOTIDE SEQUENCE [LARGE SCALE GENOMIC DNA]</scope>
    <source>
        <strain evidence="9 10">BP6252</strain>
    </source>
</reference>
<organism evidence="9 10">
    <name type="scientific">Coleophoma cylindrospora</name>
    <dbReference type="NCBI Taxonomy" id="1849047"/>
    <lineage>
        <taxon>Eukaryota</taxon>
        <taxon>Fungi</taxon>
        <taxon>Dikarya</taxon>
        <taxon>Ascomycota</taxon>
        <taxon>Pezizomycotina</taxon>
        <taxon>Leotiomycetes</taxon>
        <taxon>Helotiales</taxon>
        <taxon>Dermateaceae</taxon>
        <taxon>Coleophoma</taxon>
    </lineage>
</organism>
<feature type="transmembrane region" description="Helical" evidence="7">
    <location>
        <begin position="181"/>
        <end position="202"/>
    </location>
</feature>
<feature type="transmembrane region" description="Helical" evidence="7">
    <location>
        <begin position="347"/>
        <end position="366"/>
    </location>
</feature>
<evidence type="ECO:0000256" key="1">
    <source>
        <dbReference type="ARBA" id="ARBA00004141"/>
    </source>
</evidence>
<evidence type="ECO:0000256" key="6">
    <source>
        <dbReference type="SAM" id="MobiDB-lite"/>
    </source>
</evidence>
<dbReference type="InterPro" id="IPR036259">
    <property type="entry name" value="MFS_trans_sf"/>
</dbReference>
<evidence type="ECO:0000256" key="5">
    <source>
        <dbReference type="ARBA" id="ARBA00023136"/>
    </source>
</evidence>
<evidence type="ECO:0000313" key="10">
    <source>
        <dbReference type="Proteomes" id="UP000256645"/>
    </source>
</evidence>
<dbReference type="PANTHER" id="PTHR43791">
    <property type="entry name" value="PERMEASE-RELATED"/>
    <property type="match status" value="1"/>
</dbReference>
<dbReference type="OrthoDB" id="2962993at2759"/>
<dbReference type="PROSITE" id="PS50850">
    <property type="entry name" value="MFS"/>
    <property type="match status" value="1"/>
</dbReference>
<dbReference type="PANTHER" id="PTHR43791:SF57">
    <property type="entry name" value="MAJOR FACILITATOR SUPERFAMILY (MFS) PROFILE DOMAIN-CONTAINING PROTEIN"/>
    <property type="match status" value="1"/>
</dbReference>
<dbReference type="Pfam" id="PF07690">
    <property type="entry name" value="MFS_1"/>
    <property type="match status" value="1"/>
</dbReference>
<dbReference type="Proteomes" id="UP000256645">
    <property type="component" value="Unassembled WGS sequence"/>
</dbReference>
<protein>
    <recommendedName>
        <fullName evidence="8">Major facilitator superfamily (MFS) profile domain-containing protein</fullName>
    </recommendedName>
</protein>
<keyword evidence="5 7" id="KW-0472">Membrane</keyword>
<comment type="caution">
    <text evidence="9">The sequence shown here is derived from an EMBL/GenBank/DDBJ whole genome shotgun (WGS) entry which is preliminary data.</text>
</comment>
<name>A0A3D8Q9L3_9HELO</name>
<dbReference type="GO" id="GO:0016020">
    <property type="term" value="C:membrane"/>
    <property type="evidence" value="ECO:0007669"/>
    <property type="project" value="UniProtKB-SubCell"/>
</dbReference>
<feature type="transmembrane region" description="Helical" evidence="7">
    <location>
        <begin position="92"/>
        <end position="109"/>
    </location>
</feature>
<feature type="transmembrane region" description="Helical" evidence="7">
    <location>
        <begin position="406"/>
        <end position="427"/>
    </location>
</feature>
<feature type="transmembrane region" description="Helical" evidence="7">
    <location>
        <begin position="323"/>
        <end position="340"/>
    </location>
</feature>
<evidence type="ECO:0000313" key="9">
    <source>
        <dbReference type="EMBL" id="RDW58144.1"/>
    </source>
</evidence>
<dbReference type="InterPro" id="IPR011701">
    <property type="entry name" value="MFS"/>
</dbReference>
<feature type="transmembrane region" description="Helical" evidence="7">
    <location>
        <begin position="439"/>
        <end position="460"/>
    </location>
</feature>
<keyword evidence="10" id="KW-1185">Reference proteome</keyword>
<feature type="transmembrane region" description="Helical" evidence="7">
    <location>
        <begin position="55"/>
        <end position="72"/>
    </location>
</feature>
<sequence length="503" mass="55981">MSTINSDTEFAHTSPRLPESKEVAHSSATAVESLDAPEFGPTATKRLLRKIDFKLIPFLALIYLLCFLDRSNVGNARLVHLEADLHMKGLDYNIALAIFFPFYVAAEIPSNMMIKRVRPGLWIAFIMVCWAIVMIFMGFVKNLAGLMAARVFLGIAEGGLFPGVSYYISQWYCRHECGFRIALFFSAATLAGAFGGLLARGIADMDGVGGRAAWSWIFILEGAFTLLVACTAYWMIPDYPATAKFLTKDEVLEVERRLEGDHNGLSNDFDMKFVVQALKDWKIYVHMFIFLGIFTPLYSIALFLPTIVSKLGYSNNAAQLMTVPPYVIACFITIFISWLADRAKQRAIFMIGMEFCAIVGFILLISTGKPHVQYAGVFFAASGIYSLVPLATAWNANNIGGNLKRGIGLAMQVGMGNLGGCISAFVYRSPDAPRYLKGHSILIGTTSMSLILTIFLTIYYRHENARRDRVAREQNITAESYTEEMKHAERDMGDDATSWRFTP</sequence>
<proteinExistence type="predicted"/>
<accession>A0A3D8Q9L3</accession>
<dbReference type="EMBL" id="PDLM01000018">
    <property type="protein sequence ID" value="RDW58144.1"/>
    <property type="molecule type" value="Genomic_DNA"/>
</dbReference>